<organism evidence="1 2">
    <name type="scientific">Runella defluvii</name>
    <dbReference type="NCBI Taxonomy" id="370973"/>
    <lineage>
        <taxon>Bacteria</taxon>
        <taxon>Pseudomonadati</taxon>
        <taxon>Bacteroidota</taxon>
        <taxon>Cytophagia</taxon>
        <taxon>Cytophagales</taxon>
        <taxon>Spirosomataceae</taxon>
        <taxon>Runella</taxon>
    </lineage>
</organism>
<dbReference type="Proteomes" id="UP000541352">
    <property type="component" value="Unassembled WGS sequence"/>
</dbReference>
<evidence type="ECO:0000313" key="1">
    <source>
        <dbReference type="EMBL" id="MBB3840512.1"/>
    </source>
</evidence>
<comment type="caution">
    <text evidence="1">The sequence shown here is derived from an EMBL/GenBank/DDBJ whole genome shotgun (WGS) entry which is preliminary data.</text>
</comment>
<dbReference type="AlphaFoldDB" id="A0A7W6ESG6"/>
<evidence type="ECO:0000313" key="2">
    <source>
        <dbReference type="Proteomes" id="UP000541352"/>
    </source>
</evidence>
<protein>
    <submittedName>
        <fullName evidence="1">Tfp pilus assembly pilus retraction ATPase PilT</fullName>
    </submittedName>
</protein>
<sequence>MIKTKRSKTMSVIELKEKIHQQIDLLTDEQDIEDLYANLSFFFQSREIHFDSNAPAFVQTLTTSLQQNPAEGVRSDELRNKVNEWLSK</sequence>
<dbReference type="RefSeq" id="WP_221225697.1">
    <property type="nucleotide sequence ID" value="NZ_JACIBY010000011.1"/>
</dbReference>
<reference evidence="1 2" key="1">
    <citation type="submission" date="2020-08" db="EMBL/GenBank/DDBJ databases">
        <title>Genomic Encyclopedia of Type Strains, Phase IV (KMG-IV): sequencing the most valuable type-strain genomes for metagenomic binning, comparative biology and taxonomic classification.</title>
        <authorList>
            <person name="Goeker M."/>
        </authorList>
    </citation>
    <scope>NUCLEOTIDE SEQUENCE [LARGE SCALE GENOMIC DNA]</scope>
    <source>
        <strain evidence="1 2">DSM 17976</strain>
    </source>
</reference>
<dbReference type="EMBL" id="JACIBY010000011">
    <property type="protein sequence ID" value="MBB3840512.1"/>
    <property type="molecule type" value="Genomic_DNA"/>
</dbReference>
<keyword evidence="2" id="KW-1185">Reference proteome</keyword>
<gene>
    <name evidence="1" type="ORF">FHS57_004532</name>
</gene>
<proteinExistence type="predicted"/>
<name>A0A7W6ESG6_9BACT</name>
<accession>A0A7W6ESG6</accession>